<dbReference type="EMBL" id="MT141210">
    <property type="protein sequence ID" value="QJA56307.1"/>
    <property type="molecule type" value="Genomic_DNA"/>
</dbReference>
<dbReference type="GO" id="GO:0004252">
    <property type="term" value="F:serine-type endopeptidase activity"/>
    <property type="evidence" value="ECO:0007669"/>
    <property type="project" value="InterPro"/>
</dbReference>
<gene>
    <name evidence="1" type="ORF">MM415B01889_0015</name>
</gene>
<dbReference type="InterPro" id="IPR009003">
    <property type="entry name" value="Peptidase_S1_PA"/>
</dbReference>
<organism evidence="1">
    <name type="scientific">viral metagenome</name>
    <dbReference type="NCBI Taxonomy" id="1070528"/>
    <lineage>
        <taxon>unclassified sequences</taxon>
        <taxon>metagenomes</taxon>
        <taxon>organismal metagenomes</taxon>
    </lineage>
</organism>
<dbReference type="Pfam" id="PF13365">
    <property type="entry name" value="Trypsin_2"/>
    <property type="match status" value="1"/>
</dbReference>
<dbReference type="GO" id="GO:0006508">
    <property type="term" value="P:proteolysis"/>
    <property type="evidence" value="ECO:0007669"/>
    <property type="project" value="InterPro"/>
</dbReference>
<dbReference type="Gene3D" id="2.40.10.10">
    <property type="entry name" value="Trypsin-like serine proteases"/>
    <property type="match status" value="2"/>
</dbReference>
<dbReference type="PRINTS" id="PR00834">
    <property type="entry name" value="PROTEASES2C"/>
</dbReference>
<evidence type="ECO:0000313" key="1">
    <source>
        <dbReference type="EMBL" id="QJA56307.1"/>
    </source>
</evidence>
<proteinExistence type="predicted"/>
<reference evidence="1" key="1">
    <citation type="submission" date="2020-03" db="EMBL/GenBank/DDBJ databases">
        <title>The deep terrestrial virosphere.</title>
        <authorList>
            <person name="Holmfeldt K."/>
            <person name="Nilsson E."/>
            <person name="Simone D."/>
            <person name="Lopez-Fernandez M."/>
            <person name="Wu X."/>
            <person name="de Brujin I."/>
            <person name="Lundin D."/>
            <person name="Andersson A."/>
            <person name="Bertilsson S."/>
            <person name="Dopson M."/>
        </authorList>
    </citation>
    <scope>NUCLEOTIDE SEQUENCE</scope>
    <source>
        <strain evidence="1">MM415B01889</strain>
    </source>
</reference>
<sequence>MKKIAFYIGVLIAVALYASLGWAELLNPVAHEKMVYPVVRVTTHQGGGSGTVIYSKPNTAGHYSTYVLTNHHVIQAAVRIDEVWDTKKQKKVKKEKRSIVYVEVFQYRNISNPIGTLKLEADITCYDEMGDMALLKLRSETPVAHVATLRAREAVDTIHVLDETVAVGCSLLWPPLPTTGILTRQGFQVDSLPYHMSSAQIIYGNSGGAMFLAETGELIGIPSMVAVIGWGSPVTHMGLFIPVSRIYEWLDEDGYSFLWDPAITEDDALKAIEEKDEKAKEADED</sequence>
<dbReference type="InterPro" id="IPR043504">
    <property type="entry name" value="Peptidase_S1_PA_chymotrypsin"/>
</dbReference>
<dbReference type="AlphaFoldDB" id="A0A6M3IGP2"/>
<name>A0A6M3IGP2_9ZZZZ</name>
<dbReference type="SUPFAM" id="SSF50494">
    <property type="entry name" value="Trypsin-like serine proteases"/>
    <property type="match status" value="1"/>
</dbReference>
<accession>A0A6M3IGP2</accession>
<dbReference type="InterPro" id="IPR001940">
    <property type="entry name" value="Peptidase_S1C"/>
</dbReference>
<protein>
    <submittedName>
        <fullName evidence="1">Putative trypsin-like peptidase domain containing protein</fullName>
    </submittedName>
</protein>